<dbReference type="Pfam" id="PF20147">
    <property type="entry name" value="Crinkler"/>
    <property type="match status" value="1"/>
</dbReference>
<evidence type="ECO:0000313" key="5">
    <source>
        <dbReference type="EMBL" id="RHZ47778.1"/>
    </source>
</evidence>
<feature type="domain" description="Crinkler effector protein N-terminal" evidence="4">
    <location>
        <begin position="10"/>
        <end position="112"/>
    </location>
</feature>
<dbReference type="Proteomes" id="UP000266861">
    <property type="component" value="Unassembled WGS sequence"/>
</dbReference>
<comment type="caution">
    <text evidence="5">The sequence shown here is derived from an EMBL/GenBank/DDBJ whole genome shotgun (WGS) entry which is preliminary data.</text>
</comment>
<dbReference type="OrthoDB" id="158739at2759"/>
<evidence type="ECO:0000256" key="2">
    <source>
        <dbReference type="ARBA" id="ARBA00004613"/>
    </source>
</evidence>
<accession>A0A397GDR7</accession>
<name>A0A397GDR7_9GLOM</name>
<evidence type="ECO:0000256" key="3">
    <source>
        <dbReference type="ARBA" id="ARBA00022525"/>
    </source>
</evidence>
<dbReference type="GO" id="GO:0043657">
    <property type="term" value="C:host cell"/>
    <property type="evidence" value="ECO:0007669"/>
    <property type="project" value="UniProtKB-SubCell"/>
</dbReference>
<proteinExistence type="predicted"/>
<dbReference type="STRING" id="1348612.A0A397GDR7"/>
<comment type="subcellular location">
    <subcellularLocation>
        <location evidence="1">Host cell</location>
    </subcellularLocation>
    <subcellularLocation>
        <location evidence="2">Secreted</location>
    </subcellularLocation>
</comment>
<evidence type="ECO:0000259" key="4">
    <source>
        <dbReference type="Pfam" id="PF20147"/>
    </source>
</evidence>
<dbReference type="GO" id="GO:0005576">
    <property type="term" value="C:extracellular region"/>
    <property type="evidence" value="ECO:0007669"/>
    <property type="project" value="UniProtKB-SubCell"/>
</dbReference>
<organism evidence="5 6">
    <name type="scientific">Diversispora epigaea</name>
    <dbReference type="NCBI Taxonomy" id="1348612"/>
    <lineage>
        <taxon>Eukaryota</taxon>
        <taxon>Fungi</taxon>
        <taxon>Fungi incertae sedis</taxon>
        <taxon>Mucoromycota</taxon>
        <taxon>Glomeromycotina</taxon>
        <taxon>Glomeromycetes</taxon>
        <taxon>Diversisporales</taxon>
        <taxon>Diversisporaceae</taxon>
        <taxon>Diversispora</taxon>
    </lineage>
</organism>
<evidence type="ECO:0000313" key="6">
    <source>
        <dbReference type="Proteomes" id="UP000266861"/>
    </source>
</evidence>
<protein>
    <recommendedName>
        <fullName evidence="4">Crinkler effector protein N-terminal domain-containing protein</fullName>
    </recommendedName>
</protein>
<evidence type="ECO:0000256" key="1">
    <source>
        <dbReference type="ARBA" id="ARBA00004340"/>
    </source>
</evidence>
<dbReference type="InterPro" id="IPR045379">
    <property type="entry name" value="Crinkler_N"/>
</dbReference>
<gene>
    <name evidence="5" type="ORF">Glove_567g21</name>
</gene>
<dbReference type="SUPFAM" id="SSF52540">
    <property type="entry name" value="P-loop containing nucleoside triphosphate hydrolases"/>
    <property type="match status" value="1"/>
</dbReference>
<dbReference type="InterPro" id="IPR027417">
    <property type="entry name" value="P-loop_NTPase"/>
</dbReference>
<dbReference type="EMBL" id="PQFF01000481">
    <property type="protein sequence ID" value="RHZ47778.1"/>
    <property type="molecule type" value="Genomic_DNA"/>
</dbReference>
<sequence length="407" mass="46355">MLPDIAEIMVFCLVLGDVIGDGFPIEISSDISIGYLKELVKEKIKPRFDSIPANILRLWKVYISTNDKDMNTKIQAENIKEQLEGVELIPYKTVGEYFNELPINYDIRIIIQAPTIGKKEPEKHKKSGNRVQTYPIESEEGRDSLAVMLPERLNVIIEFLENNDISLLRSPPSSGKSTLGQFLAEYYGNRNYNSIYISLAGITGTQETVKELLSYDGRNKNLKMFLLGTYHPTLSDQLTLIPFSKTLSLNHLLLKQKEFQQLVSNYVQLHFAQGSPLFNVPDDVQNAIFNLTGGHPGLCRFILQQLRIHYRESSVTVKTVDMLRYLASSHLRNSITESSRAFHWIHKWNPTNEESAFVRNVLLKSQSRAPFSIDYGSNPAARNFMETGIFAKVDDQIQFTAPSRELF</sequence>
<dbReference type="AlphaFoldDB" id="A0A397GDR7"/>
<keyword evidence="6" id="KW-1185">Reference proteome</keyword>
<keyword evidence="3" id="KW-0964">Secreted</keyword>
<reference evidence="5 6" key="1">
    <citation type="submission" date="2018-08" db="EMBL/GenBank/DDBJ databases">
        <title>Genome and evolution of the arbuscular mycorrhizal fungus Diversispora epigaea (formerly Glomus versiforme) and its bacterial endosymbionts.</title>
        <authorList>
            <person name="Sun X."/>
            <person name="Fei Z."/>
            <person name="Harrison M."/>
        </authorList>
    </citation>
    <scope>NUCLEOTIDE SEQUENCE [LARGE SCALE GENOMIC DNA]</scope>
    <source>
        <strain evidence="5 6">IT104</strain>
    </source>
</reference>